<dbReference type="Pfam" id="PF02699">
    <property type="entry name" value="YajC"/>
    <property type="match status" value="1"/>
</dbReference>
<dbReference type="GO" id="GO:0015031">
    <property type="term" value="P:protein transport"/>
    <property type="evidence" value="ECO:0007669"/>
    <property type="project" value="UniProtKB-KW"/>
</dbReference>
<evidence type="ECO:0000256" key="10">
    <source>
        <dbReference type="SAM" id="Phobius"/>
    </source>
</evidence>
<organism evidence="11">
    <name type="scientific">hydrothermal vent metagenome</name>
    <dbReference type="NCBI Taxonomy" id="652676"/>
    <lineage>
        <taxon>unclassified sequences</taxon>
        <taxon>metagenomes</taxon>
        <taxon>ecological metagenomes</taxon>
    </lineage>
</organism>
<dbReference type="SMART" id="SM01323">
    <property type="entry name" value="YajC"/>
    <property type="match status" value="1"/>
</dbReference>
<evidence type="ECO:0000256" key="8">
    <source>
        <dbReference type="ARBA" id="ARBA00023136"/>
    </source>
</evidence>
<evidence type="ECO:0000256" key="3">
    <source>
        <dbReference type="ARBA" id="ARBA00022475"/>
    </source>
</evidence>
<feature type="region of interest" description="Disordered" evidence="9">
    <location>
        <begin position="45"/>
        <end position="101"/>
    </location>
</feature>
<keyword evidence="5" id="KW-0653">Protein transport</keyword>
<keyword evidence="4 10" id="KW-0812">Transmembrane</keyword>
<evidence type="ECO:0000313" key="11">
    <source>
        <dbReference type="EMBL" id="VAX37665.1"/>
    </source>
</evidence>
<feature type="compositionally biased region" description="Basic and acidic residues" evidence="9">
    <location>
        <begin position="62"/>
        <end position="77"/>
    </location>
</feature>
<dbReference type="InterPro" id="IPR003849">
    <property type="entry name" value="Preprotein_translocase_YajC"/>
</dbReference>
<evidence type="ECO:0000256" key="6">
    <source>
        <dbReference type="ARBA" id="ARBA00022989"/>
    </source>
</evidence>
<evidence type="ECO:0000256" key="7">
    <source>
        <dbReference type="ARBA" id="ARBA00023010"/>
    </source>
</evidence>
<dbReference type="PANTHER" id="PTHR33909">
    <property type="entry name" value="SEC TRANSLOCON ACCESSORY COMPLEX SUBUNIT YAJC"/>
    <property type="match status" value="1"/>
</dbReference>
<dbReference type="EMBL" id="UOGL01000135">
    <property type="protein sequence ID" value="VAX37665.1"/>
    <property type="molecule type" value="Genomic_DNA"/>
</dbReference>
<dbReference type="AlphaFoldDB" id="A0A3B1DYV8"/>
<evidence type="ECO:0000256" key="2">
    <source>
        <dbReference type="ARBA" id="ARBA00022448"/>
    </source>
</evidence>
<keyword evidence="6 10" id="KW-1133">Transmembrane helix</keyword>
<sequence>MFFHFVLLAILNATPLSHTSAQQVLEVSTPPVEFVLFLQDDKNANKKADSTSGKTTPSPETAIKKTESKKTELKKGSELPTPDAKSGQEGKQAVVKKEGKVKEEQHAEPSWKNMIVMMAVAFAFFYFIILRPQQRERAKQKNKLESLKKNDRVVTIGGIIGTIANFSEDGNEVTLKIDDNARIKMLRNSVRGIYAPEDGNKKKEDNNS</sequence>
<gene>
    <name evidence="11" type="ORF">MNBD_PLANCTO02-2103</name>
</gene>
<accession>A0A3B1DYV8</accession>
<name>A0A3B1DYV8_9ZZZZ</name>
<evidence type="ECO:0000256" key="1">
    <source>
        <dbReference type="ARBA" id="ARBA00004162"/>
    </source>
</evidence>
<protein>
    <submittedName>
        <fullName evidence="11">Protein translocase subunit YajC</fullName>
    </submittedName>
</protein>
<feature type="compositionally biased region" description="Polar residues" evidence="9">
    <location>
        <begin position="50"/>
        <end position="59"/>
    </location>
</feature>
<keyword evidence="2" id="KW-0813">Transport</keyword>
<keyword evidence="3" id="KW-1003">Cell membrane</keyword>
<keyword evidence="8 10" id="KW-0472">Membrane</keyword>
<evidence type="ECO:0000256" key="9">
    <source>
        <dbReference type="SAM" id="MobiDB-lite"/>
    </source>
</evidence>
<comment type="subcellular location">
    <subcellularLocation>
        <location evidence="1">Cell membrane</location>
        <topology evidence="1">Single-pass membrane protein</topology>
    </subcellularLocation>
</comment>
<dbReference type="NCBIfam" id="TIGR00739">
    <property type="entry name" value="yajC"/>
    <property type="match status" value="1"/>
</dbReference>
<feature type="transmembrane region" description="Helical" evidence="10">
    <location>
        <begin position="111"/>
        <end position="130"/>
    </location>
</feature>
<evidence type="ECO:0000256" key="5">
    <source>
        <dbReference type="ARBA" id="ARBA00022927"/>
    </source>
</evidence>
<reference evidence="11" key="1">
    <citation type="submission" date="2018-06" db="EMBL/GenBank/DDBJ databases">
        <authorList>
            <person name="Zhirakovskaya E."/>
        </authorList>
    </citation>
    <scope>NUCLEOTIDE SEQUENCE</scope>
</reference>
<dbReference type="PRINTS" id="PR01853">
    <property type="entry name" value="YAJCTRNLCASE"/>
</dbReference>
<dbReference type="PANTHER" id="PTHR33909:SF1">
    <property type="entry name" value="SEC TRANSLOCON ACCESSORY COMPLEX SUBUNIT YAJC"/>
    <property type="match status" value="1"/>
</dbReference>
<evidence type="ECO:0000256" key="4">
    <source>
        <dbReference type="ARBA" id="ARBA00022692"/>
    </source>
</evidence>
<proteinExistence type="predicted"/>
<keyword evidence="7" id="KW-0811">Translocation</keyword>
<dbReference type="GO" id="GO:0005886">
    <property type="term" value="C:plasma membrane"/>
    <property type="evidence" value="ECO:0007669"/>
    <property type="project" value="UniProtKB-SubCell"/>
</dbReference>